<dbReference type="Pfam" id="PF00665">
    <property type="entry name" value="rve"/>
    <property type="match status" value="1"/>
</dbReference>
<dbReference type="Pfam" id="PF13683">
    <property type="entry name" value="rve_3"/>
    <property type="match status" value="1"/>
</dbReference>
<feature type="region of interest" description="Disordered" evidence="2">
    <location>
        <begin position="292"/>
        <end position="315"/>
    </location>
</feature>
<evidence type="ECO:0000313" key="5">
    <source>
        <dbReference type="Proteomes" id="UP000279336"/>
    </source>
</evidence>
<dbReference type="PANTHER" id="PTHR46889:SF4">
    <property type="entry name" value="TRANSPOSASE INSO FOR INSERTION SEQUENCE ELEMENT IS911B-RELATED"/>
    <property type="match status" value="1"/>
</dbReference>
<dbReference type="InterPro" id="IPR009057">
    <property type="entry name" value="Homeodomain-like_sf"/>
</dbReference>
<dbReference type="PANTHER" id="PTHR46889">
    <property type="entry name" value="TRANSPOSASE INSF FOR INSERTION SEQUENCE IS3B-RELATED"/>
    <property type="match status" value="1"/>
</dbReference>
<comment type="function">
    <text evidence="1">Involved in the transposition of the insertion sequence.</text>
</comment>
<gene>
    <name evidence="4" type="ORF">D7U36_13420</name>
</gene>
<dbReference type="EMBL" id="RCIW01000054">
    <property type="protein sequence ID" value="RLP05869.1"/>
    <property type="molecule type" value="Genomic_DNA"/>
</dbReference>
<reference evidence="4 5" key="1">
    <citation type="submission" date="2018-10" db="EMBL/GenBank/DDBJ databases">
        <title>Propionibacterium australiense Genome Sequencing and Assembly.</title>
        <authorList>
            <person name="Bernier A.-M."/>
            <person name="Bernard K."/>
        </authorList>
    </citation>
    <scope>NUCLEOTIDE SEQUENCE [LARGE SCALE GENOMIC DNA]</scope>
    <source>
        <strain evidence="4 5">NML98A078</strain>
    </source>
</reference>
<dbReference type="InterPro" id="IPR012337">
    <property type="entry name" value="RNaseH-like_sf"/>
</dbReference>
<dbReference type="GO" id="GO:0003676">
    <property type="term" value="F:nucleic acid binding"/>
    <property type="evidence" value="ECO:0007669"/>
    <property type="project" value="InterPro"/>
</dbReference>
<dbReference type="InterPro" id="IPR001584">
    <property type="entry name" value="Integrase_cat-core"/>
</dbReference>
<dbReference type="Proteomes" id="UP000279336">
    <property type="component" value="Unassembled WGS sequence"/>
</dbReference>
<sequence length="315" mass="35996">MIRVESGMSTTRFCQMLDIPERSWRRWQSKARAGQPVKGPWPAPARDAHRDAVTAMAATHPAWGHRKIWAMVRHDGHRVSQSTVLRIMSEEGLLLKADYQRERRQMAKQRKAAFAAAPTGPNQVWQFDFSEYETTGGGTWRVAGLVDYYSKYEFGWHWSPTANQHDAITAVELALAEAERLLGGPRLIDHLTDPDTGEVVPITLVTDNGGPFRSFRFGAFITSKPELRHVRTRVKTPGQNGVRERAFWSLKYERLYREHIDDALDLIRESDAFRVEFNTERPHEHLAWNRPADVHTGHANPTIPTFPEPKTLPTT</sequence>
<evidence type="ECO:0000313" key="4">
    <source>
        <dbReference type="EMBL" id="RLP05869.1"/>
    </source>
</evidence>
<evidence type="ECO:0000259" key="3">
    <source>
        <dbReference type="PROSITE" id="PS50994"/>
    </source>
</evidence>
<dbReference type="PROSITE" id="PS50994">
    <property type="entry name" value="INTEGRASE"/>
    <property type="match status" value="1"/>
</dbReference>
<evidence type="ECO:0000256" key="1">
    <source>
        <dbReference type="ARBA" id="ARBA00002286"/>
    </source>
</evidence>
<feature type="domain" description="Integrase catalytic" evidence="3">
    <location>
        <begin position="117"/>
        <end position="299"/>
    </location>
</feature>
<dbReference type="InterPro" id="IPR025948">
    <property type="entry name" value="HTH-like_dom"/>
</dbReference>
<dbReference type="Pfam" id="PF13276">
    <property type="entry name" value="HTH_21"/>
    <property type="match status" value="1"/>
</dbReference>
<dbReference type="SUPFAM" id="SSF46689">
    <property type="entry name" value="Homeodomain-like"/>
    <property type="match status" value="1"/>
</dbReference>
<proteinExistence type="predicted"/>
<name>A0A8B3FP53_9ACTN</name>
<protein>
    <submittedName>
        <fullName evidence="4">Transposase</fullName>
    </submittedName>
</protein>
<dbReference type="OrthoDB" id="52928at2"/>
<dbReference type="Gene3D" id="3.30.420.10">
    <property type="entry name" value="Ribonuclease H-like superfamily/Ribonuclease H"/>
    <property type="match status" value="1"/>
</dbReference>
<dbReference type="AlphaFoldDB" id="A0A8B3FP53"/>
<dbReference type="InterPro" id="IPR036397">
    <property type="entry name" value="RNaseH_sf"/>
</dbReference>
<dbReference type="InterPro" id="IPR050900">
    <property type="entry name" value="Transposase_IS3/IS150/IS904"/>
</dbReference>
<dbReference type="SUPFAM" id="SSF53098">
    <property type="entry name" value="Ribonuclease H-like"/>
    <property type="match status" value="1"/>
</dbReference>
<evidence type="ECO:0000256" key="2">
    <source>
        <dbReference type="SAM" id="MobiDB-lite"/>
    </source>
</evidence>
<accession>A0A8B3FP53</accession>
<organism evidence="4 5">
    <name type="scientific">Propionibacterium australiense</name>
    <dbReference type="NCBI Taxonomy" id="119981"/>
    <lineage>
        <taxon>Bacteria</taxon>
        <taxon>Bacillati</taxon>
        <taxon>Actinomycetota</taxon>
        <taxon>Actinomycetes</taxon>
        <taxon>Propionibacteriales</taxon>
        <taxon>Propionibacteriaceae</taxon>
        <taxon>Propionibacterium</taxon>
    </lineage>
</organism>
<comment type="caution">
    <text evidence="4">The sequence shown here is derived from an EMBL/GenBank/DDBJ whole genome shotgun (WGS) entry which is preliminary data.</text>
</comment>
<dbReference type="GO" id="GO:0015074">
    <property type="term" value="P:DNA integration"/>
    <property type="evidence" value="ECO:0007669"/>
    <property type="project" value="InterPro"/>
</dbReference>